<keyword evidence="1" id="KW-0812">Transmembrane</keyword>
<evidence type="ECO:0000313" key="3">
    <source>
        <dbReference type="Proteomes" id="UP001209878"/>
    </source>
</evidence>
<sequence>CRRKVFAVALFVIAARCNDALLFGNSESLRYFVVLYFVVLYLVVRYFVVRYFVVRYFVVRYFVVRYFVARYFVNATGSDMIPTHRCVARTGCSSSRRILNVAGASYTTYAHKPAFSAKR</sequence>
<keyword evidence="1" id="KW-1133">Transmembrane helix</keyword>
<keyword evidence="1" id="KW-0472">Membrane</keyword>
<accession>A0AAD9NYS3</accession>
<dbReference type="AlphaFoldDB" id="A0AAD9NYS3"/>
<proteinExistence type="predicted"/>
<evidence type="ECO:0000256" key="1">
    <source>
        <dbReference type="SAM" id="Phobius"/>
    </source>
</evidence>
<name>A0AAD9NYS3_RIDPI</name>
<feature type="transmembrane region" description="Helical" evidence="1">
    <location>
        <begin position="33"/>
        <end position="53"/>
    </location>
</feature>
<keyword evidence="3" id="KW-1185">Reference proteome</keyword>
<gene>
    <name evidence="2" type="ORF">NP493_249g10018</name>
</gene>
<comment type="caution">
    <text evidence="2">The sequence shown here is derived from an EMBL/GenBank/DDBJ whole genome shotgun (WGS) entry which is preliminary data.</text>
</comment>
<feature type="non-terminal residue" evidence="2">
    <location>
        <position position="1"/>
    </location>
</feature>
<protein>
    <submittedName>
        <fullName evidence="2">Uncharacterized protein</fullName>
    </submittedName>
</protein>
<dbReference type="EMBL" id="JAODUO010000249">
    <property type="protein sequence ID" value="KAK2184916.1"/>
    <property type="molecule type" value="Genomic_DNA"/>
</dbReference>
<organism evidence="2 3">
    <name type="scientific">Ridgeia piscesae</name>
    <name type="common">Tubeworm</name>
    <dbReference type="NCBI Taxonomy" id="27915"/>
    <lineage>
        <taxon>Eukaryota</taxon>
        <taxon>Metazoa</taxon>
        <taxon>Spiralia</taxon>
        <taxon>Lophotrochozoa</taxon>
        <taxon>Annelida</taxon>
        <taxon>Polychaeta</taxon>
        <taxon>Sedentaria</taxon>
        <taxon>Canalipalpata</taxon>
        <taxon>Sabellida</taxon>
        <taxon>Siboglinidae</taxon>
        <taxon>Ridgeia</taxon>
    </lineage>
</organism>
<reference evidence="2" key="1">
    <citation type="journal article" date="2023" name="Mol. Biol. Evol.">
        <title>Third-Generation Sequencing Reveals the Adaptive Role of the Epigenome in Three Deep-Sea Polychaetes.</title>
        <authorList>
            <person name="Perez M."/>
            <person name="Aroh O."/>
            <person name="Sun Y."/>
            <person name="Lan Y."/>
            <person name="Juniper S.K."/>
            <person name="Young C.R."/>
            <person name="Angers B."/>
            <person name="Qian P.Y."/>
        </authorList>
    </citation>
    <scope>NUCLEOTIDE SEQUENCE</scope>
    <source>
        <strain evidence="2">R07B-5</strain>
    </source>
</reference>
<dbReference type="Proteomes" id="UP001209878">
    <property type="component" value="Unassembled WGS sequence"/>
</dbReference>
<evidence type="ECO:0000313" key="2">
    <source>
        <dbReference type="EMBL" id="KAK2184916.1"/>
    </source>
</evidence>